<evidence type="ECO:0000313" key="9">
    <source>
        <dbReference type="EMBL" id="CCC67402.1"/>
    </source>
</evidence>
<dbReference type="Gene3D" id="3.30.930.10">
    <property type="entry name" value="Bira Bifunctional Protein, Domain 2"/>
    <property type="match status" value="1"/>
</dbReference>
<keyword evidence="6" id="KW-0648">Protein biosynthesis</keyword>
<evidence type="ECO:0000256" key="4">
    <source>
        <dbReference type="ARBA" id="ARBA00022741"/>
    </source>
</evidence>
<dbReference type="eggNOG" id="KOG0554">
    <property type="taxonomic scope" value="Eukaryota"/>
</dbReference>
<name>G0V7F4_NAUCA</name>
<keyword evidence="4" id="KW-0547">Nucleotide-binding</keyword>
<comment type="similarity">
    <text evidence="1">Belongs to the class-II aminoacyl-tRNA synthetase family.</text>
</comment>
<protein>
    <recommendedName>
        <fullName evidence="2">asparagine--tRNA ligase</fullName>
        <ecNumber evidence="2">6.1.1.22</ecNumber>
    </recommendedName>
</protein>
<dbReference type="EC" id="6.1.1.22" evidence="2"/>
<dbReference type="SUPFAM" id="SSF50249">
    <property type="entry name" value="Nucleic acid-binding proteins"/>
    <property type="match status" value="1"/>
</dbReference>
<keyword evidence="7" id="KW-0030">Aminoacyl-tRNA synthetase</keyword>
<proteinExistence type="inferred from homology"/>
<dbReference type="InterPro" id="IPR045864">
    <property type="entry name" value="aa-tRNA-synth_II/BPL/LPL"/>
</dbReference>
<reference key="2">
    <citation type="submission" date="2011-08" db="EMBL/GenBank/DDBJ databases">
        <title>Genome sequence of Naumovozyma castellii.</title>
        <authorList>
            <person name="Gordon J.L."/>
            <person name="Armisen D."/>
            <person name="Proux-Wera E."/>
            <person name="OhEigeartaigh S.S."/>
            <person name="Byrne K.P."/>
            <person name="Wolfe K.H."/>
        </authorList>
    </citation>
    <scope>NUCLEOTIDE SEQUENCE</scope>
    <source>
        <strain>Type strain:CBS 4309</strain>
    </source>
</reference>
<dbReference type="Proteomes" id="UP000001640">
    <property type="component" value="Chromosome 1"/>
</dbReference>
<dbReference type="GO" id="GO:0005739">
    <property type="term" value="C:mitochondrion"/>
    <property type="evidence" value="ECO:0007669"/>
    <property type="project" value="EnsemblFungi"/>
</dbReference>
<evidence type="ECO:0000313" key="10">
    <source>
        <dbReference type="Proteomes" id="UP000001640"/>
    </source>
</evidence>
<keyword evidence="10" id="KW-1185">Reference proteome</keyword>
<dbReference type="STRING" id="1064592.G0V7F4"/>
<dbReference type="RefSeq" id="XP_003673783.1">
    <property type="nucleotide sequence ID" value="XM_003673735.1"/>
</dbReference>
<dbReference type="InterPro" id="IPR004522">
    <property type="entry name" value="Asn-tRNA-ligase"/>
</dbReference>
<dbReference type="GO" id="GO:0005524">
    <property type="term" value="F:ATP binding"/>
    <property type="evidence" value="ECO:0007669"/>
    <property type="project" value="UniProtKB-KW"/>
</dbReference>
<dbReference type="GeneID" id="96900881"/>
<reference evidence="9 10" key="1">
    <citation type="journal article" date="2011" name="Proc. Natl. Acad. Sci. U.S.A.">
        <title>Evolutionary erosion of yeast sex chromosomes by mating-type switching accidents.</title>
        <authorList>
            <person name="Gordon J.L."/>
            <person name="Armisen D."/>
            <person name="Proux-Wera E."/>
            <person name="Oheigeartaigh S.S."/>
            <person name="Byrne K.P."/>
            <person name="Wolfe K.H."/>
        </authorList>
    </citation>
    <scope>NUCLEOTIDE SEQUENCE [LARGE SCALE GENOMIC DNA]</scope>
    <source>
        <strain evidence="10">ATCC 76901 / BCRC 22586 / CBS 4309 / NBRC 1992 / NRRL Y-12630</strain>
    </source>
</reference>
<keyword evidence="5" id="KW-0067">ATP-binding</keyword>
<dbReference type="InterPro" id="IPR012340">
    <property type="entry name" value="NA-bd_OB-fold"/>
</dbReference>
<dbReference type="PANTHER" id="PTHR22594">
    <property type="entry name" value="ASPARTYL/LYSYL-TRNA SYNTHETASE"/>
    <property type="match status" value="1"/>
</dbReference>
<dbReference type="InterPro" id="IPR002312">
    <property type="entry name" value="Asp/Asn-tRNA-synth_IIb"/>
</dbReference>
<dbReference type="PANTHER" id="PTHR22594:SF34">
    <property type="entry name" value="ASPARAGINE--TRNA LIGASE, MITOCHONDRIAL-RELATED"/>
    <property type="match status" value="1"/>
</dbReference>
<evidence type="ECO:0000256" key="1">
    <source>
        <dbReference type="ARBA" id="ARBA00008226"/>
    </source>
</evidence>
<sequence>MLRSVTYRTYTTVATSISPISKTLSTAPTFDNIIKAIQNDTNNNEKSIPIINAWITSIRILKNVTFVDLNDSTTADPLRLVINNNINNEDTLHSIKRLNLGQSVSITNLQVQRTPDRQQAFEFKLQPTSQISIIGDIQPDYPLQKKNQSLTYLRSINPIFKHRTNYFKQQLKFRSFMEFQIHYFLMINNFIKVAPPIITGNDCEGANNELFKIKPTDAYLTVSAQLHLETLLNSTNKTWSLIPCFRAEKSNTNRHLLEFWMLELELAYIDDLEPLLDFIREFIIYLVKQCREHENDLLPRYYPNGVDDRETILTRWDSLIDPSKWNTVTYDDAIKKLQESGQDFVFKPTWGKALQSEHEKWLAESYFNGTPVFVTKYPKDCKAFYMKQTPENPETVECFDLLVPGMGEIIGGSLRENNSAKLESEMDRRGMNKRGELNWYIDLRKNGSVPHGGFGLGLERLISYLFGNHNIKDAIPFPRSADSQIKL</sequence>
<evidence type="ECO:0000256" key="7">
    <source>
        <dbReference type="ARBA" id="ARBA00023146"/>
    </source>
</evidence>
<dbReference type="InterPro" id="IPR006195">
    <property type="entry name" value="aa-tRNA-synth_II"/>
</dbReference>
<dbReference type="OrthoDB" id="43906at2759"/>
<dbReference type="NCBIfam" id="TIGR00457">
    <property type="entry name" value="asnS"/>
    <property type="match status" value="1"/>
</dbReference>
<dbReference type="Pfam" id="PF00152">
    <property type="entry name" value="tRNA-synt_2"/>
    <property type="match status" value="1"/>
</dbReference>
<evidence type="ECO:0000256" key="2">
    <source>
        <dbReference type="ARBA" id="ARBA00012816"/>
    </source>
</evidence>
<dbReference type="AlphaFoldDB" id="G0V7F4"/>
<evidence type="ECO:0000256" key="3">
    <source>
        <dbReference type="ARBA" id="ARBA00022598"/>
    </source>
</evidence>
<keyword evidence="3" id="KW-0436">Ligase</keyword>
<dbReference type="EMBL" id="HE576752">
    <property type="protein sequence ID" value="CCC67402.1"/>
    <property type="molecule type" value="Genomic_DNA"/>
</dbReference>
<accession>G0V7F4</accession>
<dbReference type="CDD" id="cd04318">
    <property type="entry name" value="EcAsnRS_like_N"/>
    <property type="match status" value="1"/>
</dbReference>
<dbReference type="OMA" id="PEMAFYD"/>
<gene>
    <name evidence="9" type="primary">NCAS0A08440</name>
    <name evidence="9" type="ordered locus">NCAS_0A08440</name>
</gene>
<dbReference type="InterPro" id="IPR004364">
    <property type="entry name" value="Aa-tRNA-synt_II"/>
</dbReference>
<dbReference type="PROSITE" id="PS50862">
    <property type="entry name" value="AA_TRNA_LIGASE_II"/>
    <property type="match status" value="1"/>
</dbReference>
<dbReference type="GO" id="GO:0004816">
    <property type="term" value="F:asparagine-tRNA ligase activity"/>
    <property type="evidence" value="ECO:0007669"/>
    <property type="project" value="UniProtKB-EC"/>
</dbReference>
<dbReference type="Gene3D" id="2.40.50.140">
    <property type="entry name" value="Nucleic acid-binding proteins"/>
    <property type="match status" value="1"/>
</dbReference>
<dbReference type="InParanoid" id="G0V7F4"/>
<dbReference type="SUPFAM" id="SSF55681">
    <property type="entry name" value="Class II aaRS and biotin synthetases"/>
    <property type="match status" value="1"/>
</dbReference>
<evidence type="ECO:0000256" key="5">
    <source>
        <dbReference type="ARBA" id="ARBA00022840"/>
    </source>
</evidence>
<feature type="domain" description="Aminoacyl-transfer RNA synthetases class-II family profile" evidence="8">
    <location>
        <begin position="171"/>
        <end position="476"/>
    </location>
</feature>
<dbReference type="FunCoup" id="G0V7F4">
    <property type="interactions" value="523"/>
</dbReference>
<dbReference type="KEGG" id="ncs:NCAS_0A08440"/>
<dbReference type="HOGENOM" id="CLU_004553_2_0_1"/>
<evidence type="ECO:0000259" key="8">
    <source>
        <dbReference type="PROSITE" id="PS50862"/>
    </source>
</evidence>
<organism evidence="9 10">
    <name type="scientific">Naumovozyma castellii</name>
    <name type="common">Yeast</name>
    <name type="synonym">Saccharomyces castellii</name>
    <dbReference type="NCBI Taxonomy" id="27288"/>
    <lineage>
        <taxon>Eukaryota</taxon>
        <taxon>Fungi</taxon>
        <taxon>Dikarya</taxon>
        <taxon>Ascomycota</taxon>
        <taxon>Saccharomycotina</taxon>
        <taxon>Saccharomycetes</taxon>
        <taxon>Saccharomycetales</taxon>
        <taxon>Saccharomycetaceae</taxon>
        <taxon>Naumovozyma</taxon>
    </lineage>
</organism>
<dbReference type="GO" id="GO:0070145">
    <property type="term" value="P:mitochondrial asparaginyl-tRNA aminoacylation"/>
    <property type="evidence" value="ECO:0007669"/>
    <property type="project" value="EnsemblFungi"/>
</dbReference>
<dbReference type="PRINTS" id="PR01042">
    <property type="entry name" value="TRNASYNTHASP"/>
</dbReference>
<evidence type="ECO:0000256" key="6">
    <source>
        <dbReference type="ARBA" id="ARBA00022917"/>
    </source>
</evidence>